<reference evidence="1" key="1">
    <citation type="submission" date="2021-06" db="EMBL/GenBank/DDBJ databases">
        <authorList>
            <person name="Kallberg Y."/>
            <person name="Tangrot J."/>
            <person name="Rosling A."/>
        </authorList>
    </citation>
    <scope>NUCLEOTIDE SEQUENCE</scope>
    <source>
        <strain evidence="1">IN212</strain>
    </source>
</reference>
<sequence length="191" mass="21630">MNNTTDNAEYAEHSDNMVLVQDISSDISAISNMDSLSPGEISFQSSISLPKGDSKKVQRKKKLERLGGSVVKPFYKIIETNGVEFWACCHKSCQNIKYQNDGFTSNHWQHLRSRHHISKAIVESGYVNIVPKDSKTCEFQILAESSQITIIQKHEYKELGSYKLDNESDTESLQDPTVSVNKNSNEDIFYC</sequence>
<dbReference type="OrthoDB" id="2491010at2759"/>
<name>A0A9N9HM48_9GLOM</name>
<dbReference type="Proteomes" id="UP000789396">
    <property type="component" value="Unassembled WGS sequence"/>
</dbReference>
<dbReference type="EMBL" id="CAJVPZ010019262">
    <property type="protein sequence ID" value="CAG8693109.1"/>
    <property type="molecule type" value="Genomic_DNA"/>
</dbReference>
<organism evidence="1 2">
    <name type="scientific">Racocetra fulgida</name>
    <dbReference type="NCBI Taxonomy" id="60492"/>
    <lineage>
        <taxon>Eukaryota</taxon>
        <taxon>Fungi</taxon>
        <taxon>Fungi incertae sedis</taxon>
        <taxon>Mucoromycota</taxon>
        <taxon>Glomeromycotina</taxon>
        <taxon>Glomeromycetes</taxon>
        <taxon>Diversisporales</taxon>
        <taxon>Gigasporaceae</taxon>
        <taxon>Racocetra</taxon>
    </lineage>
</organism>
<proteinExistence type="predicted"/>
<feature type="non-terminal residue" evidence="1">
    <location>
        <position position="191"/>
    </location>
</feature>
<evidence type="ECO:0000313" key="2">
    <source>
        <dbReference type="Proteomes" id="UP000789396"/>
    </source>
</evidence>
<accession>A0A9N9HM48</accession>
<keyword evidence="2" id="KW-1185">Reference proteome</keyword>
<dbReference type="AlphaFoldDB" id="A0A9N9HM48"/>
<gene>
    <name evidence="1" type="ORF">RFULGI_LOCUS10087</name>
</gene>
<protein>
    <submittedName>
        <fullName evidence="1">16578_t:CDS:1</fullName>
    </submittedName>
</protein>
<comment type="caution">
    <text evidence="1">The sequence shown here is derived from an EMBL/GenBank/DDBJ whole genome shotgun (WGS) entry which is preliminary data.</text>
</comment>
<evidence type="ECO:0000313" key="1">
    <source>
        <dbReference type="EMBL" id="CAG8693109.1"/>
    </source>
</evidence>